<reference evidence="5 6" key="1">
    <citation type="submission" date="2016-10" db="EMBL/GenBank/DDBJ databases">
        <authorList>
            <person name="de Groot N.N."/>
        </authorList>
    </citation>
    <scope>NUCLEOTIDE SEQUENCE [LARGE SCALE GENOMIC DNA]</scope>
    <source>
        <strain evidence="5 6">Z108</strain>
    </source>
</reference>
<feature type="modified residue" description="4-aspartylphosphate" evidence="2">
    <location>
        <position position="246"/>
    </location>
</feature>
<keyword evidence="1 2" id="KW-0597">Phosphoprotein</keyword>
<feature type="domain" description="Response regulatory" evidence="4">
    <location>
        <begin position="198"/>
        <end position="313"/>
    </location>
</feature>
<dbReference type="InterPro" id="IPR050595">
    <property type="entry name" value="Bact_response_regulator"/>
</dbReference>
<dbReference type="AlphaFoldDB" id="A0A1I3ETZ3"/>
<dbReference type="PANTHER" id="PTHR44591">
    <property type="entry name" value="STRESS RESPONSE REGULATOR PROTEIN 1"/>
    <property type="match status" value="1"/>
</dbReference>
<evidence type="ECO:0000313" key="6">
    <source>
        <dbReference type="Proteomes" id="UP000183639"/>
    </source>
</evidence>
<dbReference type="SUPFAM" id="SSF52172">
    <property type="entry name" value="CheY-like"/>
    <property type="match status" value="1"/>
</dbReference>
<dbReference type="RefSeq" id="WP_075443519.1">
    <property type="nucleotide sequence ID" value="NZ_FOQK01000011.1"/>
</dbReference>
<dbReference type="Proteomes" id="UP000183639">
    <property type="component" value="Unassembled WGS sequence"/>
</dbReference>
<evidence type="ECO:0000256" key="2">
    <source>
        <dbReference type="PROSITE-ProRule" id="PRU00169"/>
    </source>
</evidence>
<dbReference type="SMART" id="SM00448">
    <property type="entry name" value="REC"/>
    <property type="match status" value="1"/>
</dbReference>
<dbReference type="CDD" id="cd00156">
    <property type="entry name" value="REC"/>
    <property type="match status" value="1"/>
</dbReference>
<evidence type="ECO:0000256" key="1">
    <source>
        <dbReference type="ARBA" id="ARBA00022553"/>
    </source>
</evidence>
<feature type="region of interest" description="Disordered" evidence="3">
    <location>
        <begin position="1"/>
        <end position="44"/>
    </location>
</feature>
<evidence type="ECO:0000256" key="3">
    <source>
        <dbReference type="SAM" id="MobiDB-lite"/>
    </source>
</evidence>
<protein>
    <submittedName>
        <fullName evidence="5">Response regulator receiver domain-containing protein</fullName>
    </submittedName>
</protein>
<dbReference type="Pfam" id="PF00072">
    <property type="entry name" value="Response_reg"/>
    <property type="match status" value="1"/>
</dbReference>
<dbReference type="InterPro" id="IPR001789">
    <property type="entry name" value="Sig_transdc_resp-reg_receiver"/>
</dbReference>
<dbReference type="EMBL" id="FOQK01000011">
    <property type="protein sequence ID" value="SFI02439.1"/>
    <property type="molecule type" value="Genomic_DNA"/>
</dbReference>
<organism evidence="5 6">
    <name type="scientific">Selenomonas ruminantium</name>
    <dbReference type="NCBI Taxonomy" id="971"/>
    <lineage>
        <taxon>Bacteria</taxon>
        <taxon>Bacillati</taxon>
        <taxon>Bacillota</taxon>
        <taxon>Negativicutes</taxon>
        <taxon>Selenomonadales</taxon>
        <taxon>Selenomonadaceae</taxon>
        <taxon>Selenomonas</taxon>
    </lineage>
</organism>
<dbReference type="PANTHER" id="PTHR44591:SF3">
    <property type="entry name" value="RESPONSE REGULATORY DOMAIN-CONTAINING PROTEIN"/>
    <property type="match status" value="1"/>
</dbReference>
<gene>
    <name evidence="5" type="ORF">SAMN04487861_111113</name>
</gene>
<sequence length="313" mass="36060">MSENKEIEEIEEIEERKSSEESKENTGDKCPPHKDNKEKTPAVIQPAASLADQEPQEYQGEKRKNVVIVMCKYSVVVKGIERKLKELGCKVSIITQEHDTIPKIDEERETQLFILYLPTKIMDDRLKFNWLEHIYNVIYEMKGEILVIGDKWDREDLAGRIFDMLHVGWLDRPLKMEELELAVTEGILPRSGDKRKKHILVVDDDPSYAKMVREWLKDVYQVSIVTAGIQAITLLAKNTVDLILLDYAMPVVDGPQVLQMLRQEKSTRGIPVVFLTGVGTKEEVERVLQLKPNGYVLKSTTREKLLNYLQTKL</sequence>
<accession>A0A1I3ETZ3</accession>
<dbReference type="InterPro" id="IPR011006">
    <property type="entry name" value="CheY-like_superfamily"/>
</dbReference>
<evidence type="ECO:0000259" key="4">
    <source>
        <dbReference type="PROSITE" id="PS50110"/>
    </source>
</evidence>
<evidence type="ECO:0000313" key="5">
    <source>
        <dbReference type="EMBL" id="SFI02439.1"/>
    </source>
</evidence>
<dbReference type="GO" id="GO:0000160">
    <property type="term" value="P:phosphorelay signal transduction system"/>
    <property type="evidence" value="ECO:0007669"/>
    <property type="project" value="InterPro"/>
</dbReference>
<dbReference type="PROSITE" id="PS50110">
    <property type="entry name" value="RESPONSE_REGULATORY"/>
    <property type="match status" value="1"/>
</dbReference>
<dbReference type="Gene3D" id="3.40.50.2300">
    <property type="match status" value="1"/>
</dbReference>
<proteinExistence type="predicted"/>
<name>A0A1I3ETZ3_SELRU</name>
<feature type="compositionally biased region" description="Basic and acidic residues" evidence="3">
    <location>
        <begin position="14"/>
        <end position="40"/>
    </location>
</feature>